<evidence type="ECO:0000256" key="4">
    <source>
        <dbReference type="ARBA" id="ARBA00022840"/>
    </source>
</evidence>
<dbReference type="CDD" id="cd18786">
    <property type="entry name" value="SF1_C"/>
    <property type="match status" value="1"/>
</dbReference>
<evidence type="ECO:0000313" key="12">
    <source>
        <dbReference type="Proteomes" id="UP000812440"/>
    </source>
</evidence>
<organism evidence="11 12">
    <name type="scientific">Hymenochirus boettgeri</name>
    <name type="common">Congo dwarf clawed frog</name>
    <dbReference type="NCBI Taxonomy" id="247094"/>
    <lineage>
        <taxon>Eukaryota</taxon>
        <taxon>Metazoa</taxon>
        <taxon>Chordata</taxon>
        <taxon>Craniata</taxon>
        <taxon>Vertebrata</taxon>
        <taxon>Euteleostomi</taxon>
        <taxon>Amphibia</taxon>
        <taxon>Batrachia</taxon>
        <taxon>Anura</taxon>
        <taxon>Pipoidea</taxon>
        <taxon>Pipidae</taxon>
        <taxon>Pipinae</taxon>
        <taxon>Hymenochirus</taxon>
    </lineage>
</organism>
<keyword evidence="1" id="KW-0547">Nucleotide-binding</keyword>
<dbReference type="EC" id="5.6.2.4" evidence="7"/>
<dbReference type="SUPFAM" id="SSF52540">
    <property type="entry name" value="P-loop containing nucleoside triphosphate hydrolases"/>
    <property type="match status" value="1"/>
</dbReference>
<feature type="non-terminal residue" evidence="11">
    <location>
        <position position="502"/>
    </location>
</feature>
<evidence type="ECO:0000256" key="7">
    <source>
        <dbReference type="ARBA" id="ARBA00034808"/>
    </source>
</evidence>
<evidence type="ECO:0000313" key="11">
    <source>
        <dbReference type="EMBL" id="KAG8440050.1"/>
    </source>
</evidence>
<dbReference type="GO" id="GO:0043138">
    <property type="term" value="F:3'-5' DNA helicase activity"/>
    <property type="evidence" value="ECO:0007669"/>
    <property type="project" value="UniProtKB-EC"/>
</dbReference>
<dbReference type="GO" id="GO:0005524">
    <property type="term" value="F:ATP binding"/>
    <property type="evidence" value="ECO:0007669"/>
    <property type="project" value="UniProtKB-KW"/>
</dbReference>
<dbReference type="GO" id="GO:0003677">
    <property type="term" value="F:DNA binding"/>
    <property type="evidence" value="ECO:0007669"/>
    <property type="project" value="InterPro"/>
</dbReference>
<dbReference type="PANTHER" id="PTHR11070:SF30">
    <property type="entry name" value="F-BOX DNA HELICASE 1"/>
    <property type="match status" value="1"/>
</dbReference>
<keyword evidence="12" id="KW-1185">Reference proteome</keyword>
<dbReference type="InterPro" id="IPR014017">
    <property type="entry name" value="DNA_helicase_UvrD-like_C"/>
</dbReference>
<gene>
    <name evidence="11" type="ORF">GDO86_006008</name>
</gene>
<evidence type="ECO:0000259" key="10">
    <source>
        <dbReference type="Pfam" id="PF13361"/>
    </source>
</evidence>
<comment type="caution">
    <text evidence="11">The sequence shown here is derived from an EMBL/GenBank/DDBJ whole genome shotgun (WGS) entry which is preliminary data.</text>
</comment>
<comment type="catalytic activity">
    <reaction evidence="8">
        <text>ATP + H2O = ADP + phosphate + H(+)</text>
        <dbReference type="Rhea" id="RHEA:13065"/>
        <dbReference type="ChEBI" id="CHEBI:15377"/>
        <dbReference type="ChEBI" id="CHEBI:15378"/>
        <dbReference type="ChEBI" id="CHEBI:30616"/>
        <dbReference type="ChEBI" id="CHEBI:43474"/>
        <dbReference type="ChEBI" id="CHEBI:456216"/>
        <dbReference type="EC" id="5.6.2.4"/>
    </reaction>
</comment>
<evidence type="ECO:0000256" key="2">
    <source>
        <dbReference type="ARBA" id="ARBA00022801"/>
    </source>
</evidence>
<dbReference type="GO" id="GO:0016787">
    <property type="term" value="F:hydrolase activity"/>
    <property type="evidence" value="ECO:0007669"/>
    <property type="project" value="UniProtKB-KW"/>
</dbReference>
<feature type="domain" description="UvrD-like helicase C-terminal" evidence="10">
    <location>
        <begin position="323"/>
        <end position="392"/>
    </location>
</feature>
<protein>
    <recommendedName>
        <fullName evidence="7">DNA 3'-5' helicase</fullName>
        <ecNumber evidence="7">5.6.2.4</ecNumber>
    </recommendedName>
</protein>
<sequence length="502" mass="56861">TVSSRGQGGFIRAKLVVKTLEAFFASADESIDVEHVPIWCRDNRGNKSLVTEEEKIFTVTEAEKLWRKMKLLEEVNQLAYKMTPDGYLKLWQLRKPHLSKYNAIFVDEAQDCTPAIMEIVLSQNCGKIFVGDPHQQIYSFRGAVNALCEVPHTHIFYLTQSFRFGAEIAYVGATILDAFKKVRNKTLIGGYQTGTIIGEPLEKVAVLCRTNSCVFDEAVRVTEGEKPANIHIIGGPCNFGLNKILDIWILLQPERERDRKHLCIKDWNIKMWAKHGGFSALKNYAVSSEDKELEGKIAIVEKYNTRLPELVNRIQSCHTANIKEADYTLGTVHKAKGMEFDTVKVTDDFFKIPTTRHNLERLNIKIASGVEDEWNLLYVAVTRAKKHLVITQSIENILTLAGEYFLKAELSSVIFKEGPVQCAFNHCNNNMLEDAVLTMKKLPITYSDKTEDKGGYVCHACVHQRIGPMTHLMVSPERVKSMQNNIENVALPRNFLLLLEAI</sequence>
<dbReference type="InterPro" id="IPR014016">
    <property type="entry name" value="UvrD-like_ATP-bd"/>
</dbReference>
<dbReference type="Pfam" id="PF13361">
    <property type="entry name" value="UvrD_C"/>
    <property type="match status" value="1"/>
</dbReference>
<dbReference type="Pfam" id="PF00580">
    <property type="entry name" value="UvrD-helicase"/>
    <property type="match status" value="1"/>
</dbReference>
<dbReference type="GO" id="GO:0005634">
    <property type="term" value="C:nucleus"/>
    <property type="evidence" value="ECO:0007669"/>
    <property type="project" value="TreeGrafter"/>
</dbReference>
<dbReference type="GO" id="GO:0000724">
    <property type="term" value="P:double-strand break repair via homologous recombination"/>
    <property type="evidence" value="ECO:0007669"/>
    <property type="project" value="TreeGrafter"/>
</dbReference>
<keyword evidence="4" id="KW-0067">ATP-binding</keyword>
<dbReference type="EMBL" id="JAACNH010000006">
    <property type="protein sequence ID" value="KAG8440050.1"/>
    <property type="molecule type" value="Genomic_DNA"/>
</dbReference>
<dbReference type="Proteomes" id="UP000812440">
    <property type="component" value="Chromosome 3"/>
</dbReference>
<evidence type="ECO:0000256" key="1">
    <source>
        <dbReference type="ARBA" id="ARBA00022741"/>
    </source>
</evidence>
<evidence type="ECO:0000256" key="8">
    <source>
        <dbReference type="ARBA" id="ARBA00048988"/>
    </source>
</evidence>
<evidence type="ECO:0000256" key="6">
    <source>
        <dbReference type="ARBA" id="ARBA00034617"/>
    </source>
</evidence>
<evidence type="ECO:0000259" key="9">
    <source>
        <dbReference type="Pfam" id="PF00580"/>
    </source>
</evidence>
<proteinExistence type="predicted"/>
<dbReference type="GO" id="GO:0031297">
    <property type="term" value="P:replication fork processing"/>
    <property type="evidence" value="ECO:0007669"/>
    <property type="project" value="TreeGrafter"/>
</dbReference>
<feature type="domain" description="UvrD-like helicase ATP-binding" evidence="9">
    <location>
        <begin position="93"/>
        <end position="145"/>
    </location>
</feature>
<evidence type="ECO:0000256" key="3">
    <source>
        <dbReference type="ARBA" id="ARBA00022806"/>
    </source>
</evidence>
<evidence type="ECO:0000256" key="5">
    <source>
        <dbReference type="ARBA" id="ARBA00023235"/>
    </source>
</evidence>
<dbReference type="AlphaFoldDB" id="A0A8T2J9S6"/>
<keyword evidence="2" id="KW-0378">Hydrolase</keyword>
<reference evidence="11" key="1">
    <citation type="thesis" date="2020" institute="ProQuest LLC" country="789 East Eisenhower Parkway, Ann Arbor, MI, USA">
        <title>Comparative Genomics and Chromosome Evolution.</title>
        <authorList>
            <person name="Mudd A.B."/>
        </authorList>
    </citation>
    <scope>NUCLEOTIDE SEQUENCE</scope>
    <source>
        <strain evidence="11">Female2</strain>
        <tissue evidence="11">Blood</tissue>
    </source>
</reference>
<dbReference type="InterPro" id="IPR027417">
    <property type="entry name" value="P-loop_NTPase"/>
</dbReference>
<name>A0A8T2J9S6_9PIPI</name>
<keyword evidence="3" id="KW-0347">Helicase</keyword>
<dbReference type="InterPro" id="IPR000212">
    <property type="entry name" value="DNA_helicase_UvrD/REP"/>
</dbReference>
<comment type="catalytic activity">
    <reaction evidence="6">
        <text>Couples ATP hydrolysis with the unwinding of duplex DNA by translocating in the 3'-5' direction.</text>
        <dbReference type="EC" id="5.6.2.4"/>
    </reaction>
</comment>
<dbReference type="PANTHER" id="PTHR11070">
    <property type="entry name" value="UVRD / RECB / PCRA DNA HELICASE FAMILY MEMBER"/>
    <property type="match status" value="1"/>
</dbReference>
<accession>A0A8T2J9S6</accession>
<dbReference type="OrthoDB" id="1470711at2759"/>
<keyword evidence="5" id="KW-0413">Isomerase</keyword>
<dbReference type="Gene3D" id="3.40.50.300">
    <property type="entry name" value="P-loop containing nucleotide triphosphate hydrolases"/>
    <property type="match status" value="2"/>
</dbReference>